<dbReference type="FunFam" id="3.40.50.20:FF:000001">
    <property type="entry name" value="Carbamoyl-phosphate synthase large chain"/>
    <property type="match status" value="1"/>
</dbReference>
<dbReference type="InterPro" id="IPR016185">
    <property type="entry name" value="PreATP-grasp_dom_sf"/>
</dbReference>
<dbReference type="InterPro" id="IPR036897">
    <property type="entry name" value="CarbamoylP_synth_lsu_oligo_sf"/>
</dbReference>
<evidence type="ECO:0000256" key="6">
    <source>
        <dbReference type="ARBA" id="ARBA00022741"/>
    </source>
</evidence>
<dbReference type="PROSITE" id="PS50975">
    <property type="entry name" value="ATP_GRASP"/>
    <property type="match status" value="1"/>
</dbReference>
<dbReference type="EC" id="6.3.4.16" evidence="9"/>
<dbReference type="GO" id="GO:0004088">
    <property type="term" value="F:carbamoyl-phosphate synthase (glutamine-hydrolyzing) activity"/>
    <property type="evidence" value="ECO:0007669"/>
    <property type="project" value="UniProtKB-EC"/>
</dbReference>
<dbReference type="Gene3D" id="3.30.470.20">
    <property type="entry name" value="ATP-grasp fold, B domain"/>
    <property type="match status" value="1"/>
</dbReference>
<feature type="domain" description="ATP-grasp" evidence="15">
    <location>
        <begin position="220"/>
        <end position="415"/>
    </location>
</feature>
<comment type="catalytic activity">
    <reaction evidence="13">
        <text>hydrogencarbonate + NH4(+) + 2 ATP = carbamoyl phosphate + 2 ADP + phosphate + 2 H(+)</text>
        <dbReference type="Rhea" id="RHEA:18029"/>
        <dbReference type="ChEBI" id="CHEBI:15378"/>
        <dbReference type="ChEBI" id="CHEBI:17544"/>
        <dbReference type="ChEBI" id="CHEBI:28938"/>
        <dbReference type="ChEBI" id="CHEBI:30616"/>
        <dbReference type="ChEBI" id="CHEBI:43474"/>
        <dbReference type="ChEBI" id="CHEBI:58228"/>
        <dbReference type="ChEBI" id="CHEBI:456216"/>
        <dbReference type="EC" id="6.3.4.16"/>
    </reaction>
</comment>
<protein>
    <recommendedName>
        <fullName evidence="11">Ammonium-dependent carbamoyl phosphate synthetase</fullName>
        <ecNumber evidence="9">6.3.4.16</ecNumber>
        <ecNumber evidence="2">6.3.5.5</ecNumber>
    </recommendedName>
    <alternativeName>
        <fullName evidence="10">Arginine-specific carbamoyl phosphate synthetase, ammonia chain</fullName>
    </alternativeName>
    <alternativeName>
        <fullName evidence="12">Glutamine-dependent carbamoyl phosphate synthetase</fullName>
    </alternativeName>
</protein>
<dbReference type="EC" id="6.3.5.5" evidence="2"/>
<dbReference type="Gene3D" id="3.40.50.20">
    <property type="match status" value="1"/>
</dbReference>
<keyword evidence="4" id="KW-0479">Metal-binding</keyword>
<dbReference type="GO" id="GO:0004087">
    <property type="term" value="F:carbamoyl-phosphate synthase (ammonia) activity"/>
    <property type="evidence" value="ECO:0007669"/>
    <property type="project" value="UniProtKB-EC"/>
</dbReference>
<dbReference type="FunFam" id="3.30.470.20:FF:000001">
    <property type="entry name" value="Carbamoyl-phosphate synthase large chain"/>
    <property type="match status" value="1"/>
</dbReference>
<dbReference type="InterPro" id="IPR005479">
    <property type="entry name" value="CPAse_ATP-bd"/>
</dbReference>
<evidence type="ECO:0000259" key="15">
    <source>
        <dbReference type="PROSITE" id="PS50975"/>
    </source>
</evidence>
<dbReference type="GO" id="GO:0046872">
    <property type="term" value="F:metal ion binding"/>
    <property type="evidence" value="ECO:0007669"/>
    <property type="project" value="UniProtKB-KW"/>
</dbReference>
<proteinExistence type="predicted"/>
<dbReference type="PANTHER" id="PTHR11405">
    <property type="entry name" value="CARBAMOYLTRANSFERASE FAMILY MEMBER"/>
    <property type="match status" value="1"/>
</dbReference>
<comment type="caution">
    <text evidence="16">The sequence shown here is derived from an EMBL/GenBank/DDBJ whole genome shotgun (WGS) entry which is preliminary data.</text>
</comment>
<evidence type="ECO:0000256" key="3">
    <source>
        <dbReference type="ARBA" id="ARBA00022598"/>
    </source>
</evidence>
<keyword evidence="3" id="KW-0436">Ligase</keyword>
<evidence type="ECO:0000256" key="2">
    <source>
        <dbReference type="ARBA" id="ARBA00012738"/>
    </source>
</evidence>
<sequence length="544" mass="59410">MQGPLAVFTSRIPTTARVLPALNGLVRARHPSTRFFSTTQFRSRIAPTKPLRAIAAPAVGSYTPKDGEHVLNSPSELARKLSAKVLPQLDRPKVKKVVVVGSGGLSIGQAGEFDYSGSQAMKALREEGVEAVLINPNIATWQTSHQLASEVYFLPITADYVAYVLEKERPDGILLTFGGQSALNVGIALDKMGVLDRLGVRVLGTPIKTLVISEDRELFVQALKEIDIPVAQSTAVSTVDAALEAAERIGYPVILRSAFTLGGLGSGFANDPVELRDLSAKSLSLSPQVLIERSMKGWKELEYEVVRDGADNTIICCNMENFDPLGTHTGDSIVVAPSQTLNDDEYHMLRSAAIKVIRHLGVVGECNIQYALNPDSREYCVIEVNARRQDTLSPTPAAKIALGHTLPELPNAVTKTTTACFEPSLDYIVTKIPKWDLAKFSNEVNREIGSAMKSVGEVMAIGRTFEESLQKADAAELERALNRPTDMRLFAIAYAMYNDKYNVQEIHDLTKIDKWFLYKIENIVNTSRALSSLGKLSSVPPPSY</sequence>
<dbReference type="PANTHER" id="PTHR11405:SF53">
    <property type="entry name" value="CARBAMOYL-PHOSPHATE SYNTHASE [AMMONIA], MITOCHONDRIAL"/>
    <property type="match status" value="1"/>
</dbReference>
<evidence type="ECO:0000256" key="4">
    <source>
        <dbReference type="ARBA" id="ARBA00022723"/>
    </source>
</evidence>
<evidence type="ECO:0000256" key="10">
    <source>
        <dbReference type="ARBA" id="ARBA00044249"/>
    </source>
</evidence>
<evidence type="ECO:0000256" key="7">
    <source>
        <dbReference type="ARBA" id="ARBA00022840"/>
    </source>
</evidence>
<dbReference type="SMART" id="SM01096">
    <property type="entry name" value="CPSase_L_D3"/>
    <property type="match status" value="1"/>
</dbReference>
<comment type="subunit">
    <text evidence="8">Heterodimer composed of 2 chains; the small (or glutamine) chain promotes the hydrolysis of glutamine to ammonia, which is used by the large (or ammonia) chain to synthesize carbamoyl phosphate.</text>
</comment>
<dbReference type="AlphaFoldDB" id="A0A8I2Z198"/>
<dbReference type="Proteomes" id="UP000683000">
    <property type="component" value="Unassembled WGS sequence"/>
</dbReference>
<dbReference type="OrthoDB" id="1924069at2759"/>
<dbReference type="PROSITE" id="PS00866">
    <property type="entry name" value="CPSASE_1"/>
    <property type="match status" value="1"/>
</dbReference>
<dbReference type="EMBL" id="JAGFBS010000001">
    <property type="protein sequence ID" value="KAG6381930.1"/>
    <property type="molecule type" value="Genomic_DNA"/>
</dbReference>
<name>A0A8I2Z198_9AGAM</name>
<dbReference type="InterPro" id="IPR005483">
    <property type="entry name" value="CPSase_dom"/>
</dbReference>
<reference evidence="16" key="1">
    <citation type="submission" date="2021-03" db="EMBL/GenBank/DDBJ databases">
        <title>Evolutionary innovations through gain and loss of genes in the ectomycorrhizal Boletales.</title>
        <authorList>
            <person name="Wu G."/>
            <person name="Miyauchi S."/>
            <person name="Morin E."/>
            <person name="Yang Z.-L."/>
            <person name="Xu J."/>
            <person name="Martin F.M."/>
        </authorList>
    </citation>
    <scope>NUCLEOTIDE SEQUENCE</scope>
    <source>
        <strain evidence="16">BR01</strain>
    </source>
</reference>
<dbReference type="InterPro" id="IPR058047">
    <property type="entry name" value="CPSase_preATP-grasp"/>
</dbReference>
<dbReference type="GO" id="GO:0005524">
    <property type="term" value="F:ATP binding"/>
    <property type="evidence" value="ECO:0007669"/>
    <property type="project" value="UniProtKB-UniRule"/>
</dbReference>
<dbReference type="SUPFAM" id="SSF48108">
    <property type="entry name" value="Carbamoyl phosphate synthetase, large subunit connection domain"/>
    <property type="match status" value="1"/>
</dbReference>
<dbReference type="SUPFAM" id="SSF52440">
    <property type="entry name" value="PreATP-grasp domain"/>
    <property type="match status" value="1"/>
</dbReference>
<evidence type="ECO:0000313" key="17">
    <source>
        <dbReference type="Proteomes" id="UP000683000"/>
    </source>
</evidence>
<gene>
    <name evidence="16" type="ORF">JVT61DRAFT_554</name>
</gene>
<keyword evidence="17" id="KW-1185">Reference proteome</keyword>
<evidence type="ECO:0000256" key="9">
    <source>
        <dbReference type="ARBA" id="ARBA00044063"/>
    </source>
</evidence>
<evidence type="ECO:0000256" key="1">
    <source>
        <dbReference type="ARBA" id="ARBA00005077"/>
    </source>
</evidence>
<dbReference type="Pfam" id="PF02787">
    <property type="entry name" value="CPSase_L_D3"/>
    <property type="match status" value="1"/>
</dbReference>
<organism evidence="16 17">
    <name type="scientific">Boletus reticuloceps</name>
    <dbReference type="NCBI Taxonomy" id="495285"/>
    <lineage>
        <taxon>Eukaryota</taxon>
        <taxon>Fungi</taxon>
        <taxon>Dikarya</taxon>
        <taxon>Basidiomycota</taxon>
        <taxon>Agaricomycotina</taxon>
        <taxon>Agaricomycetes</taxon>
        <taxon>Agaricomycetidae</taxon>
        <taxon>Boletales</taxon>
        <taxon>Boletineae</taxon>
        <taxon>Boletaceae</taxon>
        <taxon>Boletoideae</taxon>
        <taxon>Boletus</taxon>
    </lineage>
</organism>
<dbReference type="GO" id="GO:0005737">
    <property type="term" value="C:cytoplasm"/>
    <property type="evidence" value="ECO:0007669"/>
    <property type="project" value="TreeGrafter"/>
</dbReference>
<dbReference type="Pfam" id="PF25596">
    <property type="entry name" value="CPSase_L_D1"/>
    <property type="match status" value="1"/>
</dbReference>
<evidence type="ECO:0000256" key="14">
    <source>
        <dbReference type="PROSITE-ProRule" id="PRU00409"/>
    </source>
</evidence>
<accession>A0A8I2Z198</accession>
<keyword evidence="5" id="KW-0677">Repeat</keyword>
<dbReference type="Pfam" id="PF02786">
    <property type="entry name" value="CPSase_L_D2"/>
    <property type="match status" value="1"/>
</dbReference>
<dbReference type="SUPFAM" id="SSF56059">
    <property type="entry name" value="Glutathione synthetase ATP-binding domain-like"/>
    <property type="match status" value="1"/>
</dbReference>
<evidence type="ECO:0000256" key="5">
    <source>
        <dbReference type="ARBA" id="ARBA00022737"/>
    </source>
</evidence>
<evidence type="ECO:0000256" key="12">
    <source>
        <dbReference type="ARBA" id="ARBA00044334"/>
    </source>
</evidence>
<keyword evidence="6 14" id="KW-0547">Nucleotide-binding</keyword>
<dbReference type="InterPro" id="IPR005480">
    <property type="entry name" value="CPSase_lsu_oligo"/>
</dbReference>
<dbReference type="PRINTS" id="PR00098">
    <property type="entry name" value="CPSASE"/>
</dbReference>
<evidence type="ECO:0000256" key="8">
    <source>
        <dbReference type="ARBA" id="ARBA00044031"/>
    </source>
</evidence>
<keyword evidence="7 14" id="KW-0067">ATP-binding</keyword>
<dbReference type="InterPro" id="IPR011761">
    <property type="entry name" value="ATP-grasp"/>
</dbReference>
<evidence type="ECO:0000313" key="16">
    <source>
        <dbReference type="EMBL" id="KAG6381930.1"/>
    </source>
</evidence>
<evidence type="ECO:0000256" key="11">
    <source>
        <dbReference type="ARBA" id="ARBA00044318"/>
    </source>
</evidence>
<comment type="pathway">
    <text evidence="1">Amino-acid biosynthesis; L-arginine biosynthesis; carbamoyl phosphate from bicarbonate: step 1/1.</text>
</comment>
<evidence type="ECO:0000256" key="13">
    <source>
        <dbReference type="ARBA" id="ARBA00047359"/>
    </source>
</evidence>